<feature type="coiled-coil region" evidence="1">
    <location>
        <begin position="3"/>
        <end position="37"/>
    </location>
</feature>
<name>A0A512BII8_9BACT</name>
<evidence type="ECO:0000256" key="1">
    <source>
        <dbReference type="SAM" id="Coils"/>
    </source>
</evidence>
<dbReference type="EMBL" id="BJYT01000028">
    <property type="protein sequence ID" value="GEO11781.1"/>
    <property type="molecule type" value="Genomic_DNA"/>
</dbReference>
<reference evidence="3 4" key="1">
    <citation type="submission" date="2019-07" db="EMBL/GenBank/DDBJ databases">
        <title>Whole genome shotgun sequence of Segetibacter aerophilus NBRC 106135.</title>
        <authorList>
            <person name="Hosoyama A."/>
            <person name="Uohara A."/>
            <person name="Ohji S."/>
            <person name="Ichikawa N."/>
        </authorList>
    </citation>
    <scope>NUCLEOTIDE SEQUENCE [LARGE SCALE GENOMIC DNA]</scope>
    <source>
        <strain evidence="3 4">NBRC 106135</strain>
    </source>
</reference>
<gene>
    <name evidence="3" type="ORF">SAE01_42770</name>
</gene>
<dbReference type="Proteomes" id="UP000321513">
    <property type="component" value="Unassembled WGS sequence"/>
</dbReference>
<keyword evidence="2" id="KW-1133">Transmembrane helix</keyword>
<evidence type="ECO:0000313" key="4">
    <source>
        <dbReference type="Proteomes" id="UP000321513"/>
    </source>
</evidence>
<dbReference type="RefSeq" id="WP_147205894.1">
    <property type="nucleotide sequence ID" value="NZ_BJYT01000028.1"/>
</dbReference>
<proteinExistence type="predicted"/>
<keyword evidence="4" id="KW-1185">Reference proteome</keyword>
<dbReference type="OrthoDB" id="680456at2"/>
<accession>A0A512BII8</accession>
<sequence>MEAEIIQTVLTEVMEDLQELKQQNAKLVAVVSDLNNKVDDFELKLSNIKVSAPVTDPEPMTRAVNEGVLRLASIIEKQPKSITRQHRILLFPEDGAREYYHLVFGRLLFWMMIFLIATYLFSLGKQFIDRNAVLRYKELESTPYRKAWNYLYNNSKKTVKLKMDSVWKNLLQ</sequence>
<dbReference type="AlphaFoldDB" id="A0A512BII8"/>
<protein>
    <submittedName>
        <fullName evidence="3">Uncharacterized protein</fullName>
    </submittedName>
</protein>
<comment type="caution">
    <text evidence="3">The sequence shown here is derived from an EMBL/GenBank/DDBJ whole genome shotgun (WGS) entry which is preliminary data.</text>
</comment>
<evidence type="ECO:0000256" key="2">
    <source>
        <dbReference type="SAM" id="Phobius"/>
    </source>
</evidence>
<keyword evidence="1" id="KW-0175">Coiled coil</keyword>
<organism evidence="3 4">
    <name type="scientific">Segetibacter aerophilus</name>
    <dbReference type="NCBI Taxonomy" id="670293"/>
    <lineage>
        <taxon>Bacteria</taxon>
        <taxon>Pseudomonadati</taxon>
        <taxon>Bacteroidota</taxon>
        <taxon>Chitinophagia</taxon>
        <taxon>Chitinophagales</taxon>
        <taxon>Chitinophagaceae</taxon>
        <taxon>Segetibacter</taxon>
    </lineage>
</organism>
<evidence type="ECO:0000313" key="3">
    <source>
        <dbReference type="EMBL" id="GEO11781.1"/>
    </source>
</evidence>
<keyword evidence="2" id="KW-0472">Membrane</keyword>
<keyword evidence="2" id="KW-0812">Transmembrane</keyword>
<feature type="transmembrane region" description="Helical" evidence="2">
    <location>
        <begin position="99"/>
        <end position="121"/>
    </location>
</feature>